<feature type="signal peptide" evidence="2">
    <location>
        <begin position="1"/>
        <end position="27"/>
    </location>
</feature>
<keyword evidence="1" id="KW-0812">Transmembrane</keyword>
<accession>A0AAN7LVS7</accession>
<evidence type="ECO:0000256" key="2">
    <source>
        <dbReference type="SAM" id="SignalP"/>
    </source>
</evidence>
<evidence type="ECO:0000256" key="1">
    <source>
        <dbReference type="SAM" id="Phobius"/>
    </source>
</evidence>
<keyword evidence="2" id="KW-0732">Signal</keyword>
<feature type="domain" description="Uncharacterized GPI-anchored protein At5g19230-like" evidence="3">
    <location>
        <begin position="31"/>
        <end position="158"/>
    </location>
</feature>
<feature type="transmembrane region" description="Helical" evidence="1">
    <location>
        <begin position="183"/>
        <end position="201"/>
    </location>
</feature>
<dbReference type="Proteomes" id="UP001346149">
    <property type="component" value="Unassembled WGS sequence"/>
</dbReference>
<feature type="chain" id="PRO_5043003857" description="Uncharacterized GPI-anchored protein At5g19230-like domain-containing protein" evidence="2">
    <location>
        <begin position="28"/>
        <end position="202"/>
    </location>
</feature>
<sequence length="202" mass="22151">MESLQLRLLLSSVLLVFVLNAIPAARCNDEEDNLFQGINKYRASLNLTALTKNDNAECLAGKLADQFQDQPCTNTTGANTIPGMENQFPNFPTLLEKCHLNVTNTRDGIIMPACVPNLVPSLVLSNYTQNVIYSENLNDTKYTGIGINTEKDWVVVILTTSTPEGGYTPASSDNAASSPSSRITFSFHLFFLLLGSFFYALN</sequence>
<comment type="caution">
    <text evidence="4">The sequence shown here is derived from an EMBL/GenBank/DDBJ whole genome shotgun (WGS) entry which is preliminary data.</text>
</comment>
<reference evidence="4 5" key="1">
    <citation type="journal article" date="2023" name="Hortic Res">
        <title>Pangenome of water caltrop reveals structural variations and asymmetric subgenome divergence after allopolyploidization.</title>
        <authorList>
            <person name="Zhang X."/>
            <person name="Chen Y."/>
            <person name="Wang L."/>
            <person name="Yuan Y."/>
            <person name="Fang M."/>
            <person name="Shi L."/>
            <person name="Lu R."/>
            <person name="Comes H.P."/>
            <person name="Ma Y."/>
            <person name="Chen Y."/>
            <person name="Huang G."/>
            <person name="Zhou Y."/>
            <person name="Zheng Z."/>
            <person name="Qiu Y."/>
        </authorList>
    </citation>
    <scope>NUCLEOTIDE SEQUENCE [LARGE SCALE GENOMIC DNA]</scope>
    <source>
        <strain evidence="4">F231</strain>
    </source>
</reference>
<keyword evidence="1" id="KW-1133">Transmembrane helix</keyword>
<dbReference type="PANTHER" id="PTHR33976:SF8">
    <property type="entry name" value="OS07G0645000 PROTEIN"/>
    <property type="match status" value="1"/>
</dbReference>
<keyword evidence="1" id="KW-0472">Membrane</keyword>
<evidence type="ECO:0000259" key="3">
    <source>
        <dbReference type="Pfam" id="PF25884"/>
    </source>
</evidence>
<keyword evidence="5" id="KW-1185">Reference proteome</keyword>
<dbReference type="InterPro" id="IPR045285">
    <property type="entry name" value="At5g19230-like"/>
</dbReference>
<protein>
    <recommendedName>
        <fullName evidence="3">Uncharacterized GPI-anchored protein At5g19230-like domain-containing protein</fullName>
    </recommendedName>
</protein>
<dbReference type="InterPro" id="IPR059083">
    <property type="entry name" value="At5g19230_dom"/>
</dbReference>
<dbReference type="AlphaFoldDB" id="A0AAN7LVS7"/>
<evidence type="ECO:0000313" key="5">
    <source>
        <dbReference type="Proteomes" id="UP001346149"/>
    </source>
</evidence>
<organism evidence="4 5">
    <name type="scientific">Trapa natans</name>
    <name type="common">Water chestnut</name>
    <dbReference type="NCBI Taxonomy" id="22666"/>
    <lineage>
        <taxon>Eukaryota</taxon>
        <taxon>Viridiplantae</taxon>
        <taxon>Streptophyta</taxon>
        <taxon>Embryophyta</taxon>
        <taxon>Tracheophyta</taxon>
        <taxon>Spermatophyta</taxon>
        <taxon>Magnoliopsida</taxon>
        <taxon>eudicotyledons</taxon>
        <taxon>Gunneridae</taxon>
        <taxon>Pentapetalae</taxon>
        <taxon>rosids</taxon>
        <taxon>malvids</taxon>
        <taxon>Myrtales</taxon>
        <taxon>Lythraceae</taxon>
        <taxon>Trapa</taxon>
    </lineage>
</organism>
<evidence type="ECO:0000313" key="4">
    <source>
        <dbReference type="EMBL" id="KAK4793557.1"/>
    </source>
</evidence>
<gene>
    <name evidence="4" type="ORF">SAY86_023992</name>
</gene>
<proteinExistence type="predicted"/>
<dbReference type="EMBL" id="JAXQNO010000008">
    <property type="protein sequence ID" value="KAK4793557.1"/>
    <property type="molecule type" value="Genomic_DNA"/>
</dbReference>
<dbReference type="PANTHER" id="PTHR33976">
    <property type="entry name" value="OS07G0645000 PROTEIN"/>
    <property type="match status" value="1"/>
</dbReference>
<name>A0AAN7LVS7_TRANT</name>
<dbReference type="Pfam" id="PF25884">
    <property type="entry name" value="At5g19230"/>
    <property type="match status" value="1"/>
</dbReference>